<evidence type="ECO:0000313" key="2">
    <source>
        <dbReference type="Proteomes" id="UP001171902"/>
    </source>
</evidence>
<name>A0ABT7YVE2_9ACTN</name>
<comment type="caution">
    <text evidence="1">The sequence shown here is derived from an EMBL/GenBank/DDBJ whole genome shotgun (WGS) entry which is preliminary data.</text>
</comment>
<organism evidence="1 2">
    <name type="scientific">Glycomyces tritici</name>
    <dbReference type="NCBI Taxonomy" id="2665176"/>
    <lineage>
        <taxon>Bacteria</taxon>
        <taxon>Bacillati</taxon>
        <taxon>Actinomycetota</taxon>
        <taxon>Actinomycetes</taxon>
        <taxon>Glycomycetales</taxon>
        <taxon>Glycomycetaceae</taxon>
        <taxon>Glycomyces</taxon>
    </lineage>
</organism>
<dbReference type="EMBL" id="JAUEMJ010000008">
    <property type="protein sequence ID" value="MDN3242580.1"/>
    <property type="molecule type" value="Genomic_DNA"/>
</dbReference>
<keyword evidence="2" id="KW-1185">Reference proteome</keyword>
<proteinExistence type="predicted"/>
<gene>
    <name evidence="1" type="ORF">QWI33_22855</name>
</gene>
<evidence type="ECO:0000313" key="1">
    <source>
        <dbReference type="EMBL" id="MDN3242580.1"/>
    </source>
</evidence>
<sequence>MTSAFELRVLRYGAKHCGSFALADLKFTVHRDREHHLWVAVSAAGDPVLHPIGRIAGITAGFPEPSFERVAIGARVLFDPVWPLADLVFAQALQIGSTTS</sequence>
<dbReference type="Proteomes" id="UP001171902">
    <property type="component" value="Unassembled WGS sequence"/>
</dbReference>
<dbReference type="RefSeq" id="WP_289959240.1">
    <property type="nucleotide sequence ID" value="NZ_JAUEMJ010000008.1"/>
</dbReference>
<accession>A0ABT7YVE2</accession>
<protein>
    <submittedName>
        <fullName evidence="1">Uncharacterized protein</fullName>
    </submittedName>
</protein>
<reference evidence="1" key="1">
    <citation type="submission" date="2023-06" db="EMBL/GenBank/DDBJ databases">
        <title>Gycomyces niveus sp.nov., a novel actinomycete isolated from soil in Shouguang.</title>
        <authorList>
            <person name="Yang X."/>
            <person name="Zhao J."/>
        </authorList>
    </citation>
    <scope>NUCLEOTIDE SEQUENCE</scope>
    <source>
        <strain evidence="1">NEAU C2</strain>
    </source>
</reference>